<evidence type="ECO:0000256" key="4">
    <source>
        <dbReference type="ARBA" id="ARBA00022692"/>
    </source>
</evidence>
<keyword evidence="4 7" id="KW-0812">Transmembrane</keyword>
<comment type="caution">
    <text evidence="8">The sequence shown here is derived from an EMBL/GenBank/DDBJ whole genome shotgun (WGS) entry which is preliminary data.</text>
</comment>
<dbReference type="Proteomes" id="UP000030136">
    <property type="component" value="Unassembled WGS sequence"/>
</dbReference>
<evidence type="ECO:0000313" key="8">
    <source>
        <dbReference type="EMBL" id="KGN95093.1"/>
    </source>
</evidence>
<feature type="transmembrane region" description="Helical" evidence="7">
    <location>
        <begin position="111"/>
        <end position="128"/>
    </location>
</feature>
<comment type="similarity">
    <text evidence="2">Belongs to the chromate ion transporter (CHR) (TC 2.A.51) family.</text>
</comment>
<keyword evidence="3" id="KW-1003">Cell membrane</keyword>
<gene>
    <name evidence="8" type="ORF">HQ38_04770</name>
</gene>
<keyword evidence="6 7" id="KW-0472">Membrane</keyword>
<protein>
    <submittedName>
        <fullName evidence="8">Chromate transporter</fullName>
    </submittedName>
</protein>
<dbReference type="RefSeq" id="WP_023938916.1">
    <property type="nucleotide sequence ID" value="NZ_FUXH01000001.1"/>
</dbReference>
<reference evidence="8 9" key="1">
    <citation type="submission" date="2014-08" db="EMBL/GenBank/DDBJ databases">
        <title>Porphyromonas crevioricanis strain:COT-253_OH1447 Genome sequencing.</title>
        <authorList>
            <person name="Wallis C."/>
            <person name="Deusch O."/>
            <person name="O'Flynn C."/>
            <person name="Davis I."/>
            <person name="Jospin G."/>
            <person name="Darling A.E."/>
            <person name="Coil D.A."/>
            <person name="Alexiev A."/>
            <person name="Horsfall A."/>
            <person name="Kirkwood N."/>
            <person name="Harris S."/>
            <person name="Eisen J.A."/>
        </authorList>
    </citation>
    <scope>NUCLEOTIDE SEQUENCE [LARGE SCALE GENOMIC DNA]</scope>
    <source>
        <strain evidence="9">COT-253 OH1447</strain>
    </source>
</reference>
<feature type="transmembrane region" description="Helical" evidence="7">
    <location>
        <begin position="44"/>
        <end position="67"/>
    </location>
</feature>
<evidence type="ECO:0000256" key="7">
    <source>
        <dbReference type="SAM" id="Phobius"/>
    </source>
</evidence>
<dbReference type="PANTHER" id="PTHR43663:SF2">
    <property type="entry name" value="CHROMATE TRANSPORT PROTEIN-RELATED"/>
    <property type="match status" value="1"/>
</dbReference>
<dbReference type="AlphaFoldDB" id="A0AB34PID2"/>
<keyword evidence="5 7" id="KW-1133">Transmembrane helix</keyword>
<evidence type="ECO:0000256" key="2">
    <source>
        <dbReference type="ARBA" id="ARBA00005262"/>
    </source>
</evidence>
<sequence length="188" mass="21125">MKELLTLFLTFFRIGGFTFGGGYAMLPLIEQELVDRKAWIDREGFLDLFAMAQSMPGIFAVNISIFIGYRLRGVLGAVFCCLGTILPSFVVILGIAIFFVEFRDNQIISRIFMGIRPVVVAMIAAPVLRTWQAMKMKRSALWIPIVSAVSVWYFGVSPVFVILLSALGGLFYTFVIKRALQRRAENHS</sequence>
<comment type="subcellular location">
    <subcellularLocation>
        <location evidence="1">Cell membrane</location>
        <topology evidence="1">Multi-pass membrane protein</topology>
    </subcellularLocation>
</comment>
<evidence type="ECO:0000256" key="6">
    <source>
        <dbReference type="ARBA" id="ARBA00023136"/>
    </source>
</evidence>
<proteinExistence type="inferred from homology"/>
<evidence type="ECO:0000256" key="1">
    <source>
        <dbReference type="ARBA" id="ARBA00004651"/>
    </source>
</evidence>
<dbReference type="EMBL" id="JQJC01000012">
    <property type="protein sequence ID" value="KGN95093.1"/>
    <property type="molecule type" value="Genomic_DNA"/>
</dbReference>
<feature type="transmembrane region" description="Helical" evidence="7">
    <location>
        <begin position="74"/>
        <end position="99"/>
    </location>
</feature>
<dbReference type="GO" id="GO:0005886">
    <property type="term" value="C:plasma membrane"/>
    <property type="evidence" value="ECO:0007669"/>
    <property type="project" value="UniProtKB-SubCell"/>
</dbReference>
<accession>A0AB34PID2</accession>
<dbReference type="InterPro" id="IPR003370">
    <property type="entry name" value="Chromate_transpt"/>
</dbReference>
<dbReference type="Pfam" id="PF02417">
    <property type="entry name" value="Chromate_transp"/>
    <property type="match status" value="1"/>
</dbReference>
<dbReference type="GO" id="GO:0015109">
    <property type="term" value="F:chromate transmembrane transporter activity"/>
    <property type="evidence" value="ECO:0007669"/>
    <property type="project" value="InterPro"/>
</dbReference>
<organism evidence="8 9">
    <name type="scientific">Porphyromonas crevioricanis</name>
    <dbReference type="NCBI Taxonomy" id="393921"/>
    <lineage>
        <taxon>Bacteria</taxon>
        <taxon>Pseudomonadati</taxon>
        <taxon>Bacteroidota</taxon>
        <taxon>Bacteroidia</taxon>
        <taxon>Bacteroidales</taxon>
        <taxon>Porphyromonadaceae</taxon>
        <taxon>Porphyromonas</taxon>
    </lineage>
</organism>
<evidence type="ECO:0000256" key="3">
    <source>
        <dbReference type="ARBA" id="ARBA00022475"/>
    </source>
</evidence>
<evidence type="ECO:0000256" key="5">
    <source>
        <dbReference type="ARBA" id="ARBA00022989"/>
    </source>
</evidence>
<evidence type="ECO:0000313" key="9">
    <source>
        <dbReference type="Proteomes" id="UP000030136"/>
    </source>
</evidence>
<dbReference type="PANTHER" id="PTHR43663">
    <property type="entry name" value="CHROMATE TRANSPORT PROTEIN-RELATED"/>
    <property type="match status" value="1"/>
</dbReference>
<name>A0AB34PID2_9PORP</name>
<dbReference type="InterPro" id="IPR052518">
    <property type="entry name" value="CHR_Transporter"/>
</dbReference>